<dbReference type="Gene3D" id="3.60.21.10">
    <property type="match status" value="1"/>
</dbReference>
<dbReference type="InterPro" id="IPR006186">
    <property type="entry name" value="Ser/Thr-sp_prot-phosphatase"/>
</dbReference>
<evidence type="ECO:0000256" key="5">
    <source>
        <dbReference type="ARBA" id="ARBA00022737"/>
    </source>
</evidence>
<evidence type="ECO:0000256" key="4">
    <source>
        <dbReference type="ARBA" id="ARBA00022723"/>
    </source>
</evidence>
<evidence type="ECO:0000256" key="8">
    <source>
        <dbReference type="PIRSR" id="PIRSR033096-1"/>
    </source>
</evidence>
<sequence length="473" mass="54251">QHLRKQAVEYNQEKKYKQLANLFTVAIKQFPNNPSFHCNRSYAFQKMEYYGKALDDANRAIAINGLHKRAYHRRAAAYVGLGMIVNALEDLEKLMKLCPNSKKIKCKYLHCQNSLNRCMFESMVTDNMSEHEVEHLFNYKTISVHDSYKGPRLRTEKLNSSFLATLTKYFQKGGVLHRKYVYKILFEVEVLLKTVPALVPIKVGGTDQALIICGDIHGQYYDLIHILDHNGFPSNKLKYLFNGNFIGKGSFCVEVAILLFAYKLTFPDKFFLNRGHHETLAMTKLFGFEKEVSIKYSPTMFQIFTRIFQWLPLAHCVNNKVLVLHGGLFSEDGVTLEHIRDLKRDLEPPQGDQKIADMLWSDPQKETGKQINLRGMGGILFGPDVTENFLKRNGLIYIIRSHELILQGIAEHHNGKCITVFSAPNYCDTYENKGSYIMLTGKDLVFSHAVVESQSRPNIPAMHYADSIHRILS</sequence>
<dbReference type="EnsemblMetazoa" id="RPRC004435-RA">
    <property type="protein sequence ID" value="RPRC004435-PA"/>
    <property type="gene ID" value="RPRC004435"/>
</dbReference>
<evidence type="ECO:0000256" key="7">
    <source>
        <dbReference type="ARBA" id="ARBA00023211"/>
    </source>
</evidence>
<feature type="active site" description="Proton donor/acceptor" evidence="8">
    <location>
        <position position="277"/>
    </location>
</feature>
<dbReference type="GO" id="GO:0004722">
    <property type="term" value="F:protein serine/threonine phosphatase activity"/>
    <property type="evidence" value="ECO:0007669"/>
    <property type="project" value="UniProtKB-EC"/>
</dbReference>
<accession>T1HK62</accession>
<dbReference type="SUPFAM" id="SSF56300">
    <property type="entry name" value="Metallo-dependent phosphatases"/>
    <property type="match status" value="1"/>
</dbReference>
<keyword evidence="7" id="KW-0464">Manganese</keyword>
<dbReference type="AlphaFoldDB" id="T1HK62"/>
<dbReference type="Gene3D" id="1.25.40.10">
    <property type="entry name" value="Tetratricopeptide repeat domain"/>
    <property type="match status" value="1"/>
</dbReference>
<organism evidence="10 11">
    <name type="scientific">Rhodnius prolixus</name>
    <name type="common">Triatomid bug</name>
    <dbReference type="NCBI Taxonomy" id="13249"/>
    <lineage>
        <taxon>Eukaryota</taxon>
        <taxon>Metazoa</taxon>
        <taxon>Ecdysozoa</taxon>
        <taxon>Arthropoda</taxon>
        <taxon>Hexapoda</taxon>
        <taxon>Insecta</taxon>
        <taxon>Pterygota</taxon>
        <taxon>Neoptera</taxon>
        <taxon>Paraneoptera</taxon>
        <taxon>Hemiptera</taxon>
        <taxon>Heteroptera</taxon>
        <taxon>Panheteroptera</taxon>
        <taxon>Cimicomorpha</taxon>
        <taxon>Reduviidae</taxon>
        <taxon>Triatominae</taxon>
        <taxon>Rhodnius</taxon>
    </lineage>
</organism>
<dbReference type="SMART" id="SM00156">
    <property type="entry name" value="PP2Ac"/>
    <property type="match status" value="1"/>
</dbReference>
<reference evidence="10" key="1">
    <citation type="submission" date="2015-05" db="UniProtKB">
        <authorList>
            <consortium name="EnsemblMetazoa"/>
        </authorList>
    </citation>
    <scope>IDENTIFICATION</scope>
</reference>
<dbReference type="Proteomes" id="UP000015103">
    <property type="component" value="Unassembled WGS sequence"/>
</dbReference>
<dbReference type="InterPro" id="IPR051134">
    <property type="entry name" value="PPP_phosphatase"/>
</dbReference>
<dbReference type="SUPFAM" id="SSF48452">
    <property type="entry name" value="TPR-like"/>
    <property type="match status" value="1"/>
</dbReference>
<protein>
    <recommendedName>
        <fullName evidence="3">protein-serine/threonine phosphatase</fullName>
        <ecNumber evidence="3">3.1.3.16</ecNumber>
    </recommendedName>
</protein>
<evidence type="ECO:0000256" key="1">
    <source>
        <dbReference type="ARBA" id="ARBA00001936"/>
    </source>
</evidence>
<evidence type="ECO:0000313" key="11">
    <source>
        <dbReference type="Proteomes" id="UP000015103"/>
    </source>
</evidence>
<proteinExistence type="inferred from homology"/>
<comment type="similarity">
    <text evidence="2">Belongs to the PPP phosphatase family. PP-5 (PP-T) subfamily.</text>
</comment>
<dbReference type="InterPro" id="IPR029052">
    <property type="entry name" value="Metallo-depent_PP-like"/>
</dbReference>
<dbReference type="STRING" id="13249.T1HK62"/>
<evidence type="ECO:0000313" key="10">
    <source>
        <dbReference type="EnsemblMetazoa" id="RPRC004435-PA"/>
    </source>
</evidence>
<dbReference type="HOGENOM" id="CLU_004962_5_2_1"/>
<dbReference type="InterPro" id="IPR004843">
    <property type="entry name" value="Calcineurin-like_PHP"/>
</dbReference>
<keyword evidence="5" id="KW-0677">Repeat</keyword>
<dbReference type="Pfam" id="PF00149">
    <property type="entry name" value="Metallophos"/>
    <property type="match status" value="1"/>
</dbReference>
<keyword evidence="11" id="KW-1185">Reference proteome</keyword>
<dbReference type="Pfam" id="PF08321">
    <property type="entry name" value="PPP5"/>
    <property type="match status" value="1"/>
</dbReference>
<dbReference type="VEuPathDB" id="VectorBase:RPRC004435"/>
<evidence type="ECO:0000256" key="2">
    <source>
        <dbReference type="ARBA" id="ARBA00008786"/>
    </source>
</evidence>
<dbReference type="EMBL" id="ACPB03016499">
    <property type="status" value="NOT_ANNOTATED_CDS"/>
    <property type="molecule type" value="Genomic_DNA"/>
</dbReference>
<name>T1HK62_RHOPR</name>
<dbReference type="PIRSF" id="PIRSF033096">
    <property type="entry name" value="PPPtase_5"/>
    <property type="match status" value="1"/>
</dbReference>
<evidence type="ECO:0000259" key="9">
    <source>
        <dbReference type="SMART" id="SM00156"/>
    </source>
</evidence>
<dbReference type="PROSITE" id="PS50005">
    <property type="entry name" value="TPR"/>
    <property type="match status" value="1"/>
</dbReference>
<dbReference type="PANTHER" id="PTHR45668:SF5">
    <property type="entry name" value="SERINE_THREONINE-PROTEIN PHOSPHATASE 5"/>
    <property type="match status" value="1"/>
</dbReference>
<feature type="domain" description="Serine/threonine specific protein phosphatases" evidence="9">
    <location>
        <begin position="176"/>
        <end position="455"/>
    </location>
</feature>
<dbReference type="PANTHER" id="PTHR45668">
    <property type="entry name" value="SERINE/THREONINE-PROTEIN PHOSPHATASE 5-RELATED"/>
    <property type="match status" value="1"/>
</dbReference>
<keyword evidence="6" id="KW-0378">Hydrolase</keyword>
<comment type="cofactor">
    <cofactor evidence="1">
        <name>Mn(2+)</name>
        <dbReference type="ChEBI" id="CHEBI:29035"/>
    </cofactor>
</comment>
<evidence type="ECO:0000256" key="6">
    <source>
        <dbReference type="ARBA" id="ARBA00022801"/>
    </source>
</evidence>
<dbReference type="PRINTS" id="PR00114">
    <property type="entry name" value="STPHPHTASE"/>
</dbReference>
<dbReference type="SMART" id="SM00028">
    <property type="entry name" value="TPR"/>
    <property type="match status" value="2"/>
</dbReference>
<dbReference type="InterPro" id="IPR011990">
    <property type="entry name" value="TPR-like_helical_dom_sf"/>
</dbReference>
<evidence type="ECO:0000256" key="3">
    <source>
        <dbReference type="ARBA" id="ARBA00013081"/>
    </source>
</evidence>
<dbReference type="GO" id="GO:0046872">
    <property type="term" value="F:metal ion binding"/>
    <property type="evidence" value="ECO:0007669"/>
    <property type="project" value="UniProtKB-KW"/>
</dbReference>
<dbReference type="InterPro" id="IPR013235">
    <property type="entry name" value="PPP_dom"/>
</dbReference>
<dbReference type="EC" id="3.1.3.16" evidence="3"/>
<dbReference type="eggNOG" id="KOG0376">
    <property type="taxonomic scope" value="Eukaryota"/>
</dbReference>
<dbReference type="InterPro" id="IPR019734">
    <property type="entry name" value="TPR_rpt"/>
</dbReference>
<dbReference type="InParanoid" id="T1HK62"/>
<keyword evidence="4" id="KW-0479">Metal-binding</keyword>